<keyword evidence="1" id="KW-0732">Signal</keyword>
<feature type="chain" id="PRO_5015172329" evidence="1">
    <location>
        <begin position="23"/>
        <end position="162"/>
    </location>
</feature>
<comment type="caution">
    <text evidence="2">The sequence shown here is derived from an EMBL/GenBank/DDBJ whole genome shotgun (WGS) entry which is preliminary data.</text>
</comment>
<dbReference type="Pfam" id="PF14060">
    <property type="entry name" value="DUF4252"/>
    <property type="match status" value="1"/>
</dbReference>
<dbReference type="AlphaFoldDB" id="A0A2P8E4K9"/>
<keyword evidence="3" id="KW-1185">Reference proteome</keyword>
<evidence type="ECO:0000313" key="2">
    <source>
        <dbReference type="EMBL" id="PSL04400.1"/>
    </source>
</evidence>
<name>A0A2P8E4K9_9BACT</name>
<proteinExistence type="predicted"/>
<feature type="signal peptide" evidence="1">
    <location>
        <begin position="1"/>
        <end position="22"/>
    </location>
</feature>
<accession>A0A2P8E4K9</accession>
<dbReference type="RefSeq" id="WP_106567305.1">
    <property type="nucleotide sequence ID" value="NZ_JAUVYL010000013.1"/>
</dbReference>
<dbReference type="Proteomes" id="UP000240708">
    <property type="component" value="Unassembled WGS sequence"/>
</dbReference>
<dbReference type="OrthoDB" id="824552at2"/>
<sequence>MKTLSRLLLVFAILMLNHQLFAQSKSVENLYQKYKGNPDFFHFDLGGSFLNFAKSMDVKLDQGKAESLASSMERMKLFKLPTEGQAAHAEFQALKRALEKERYELMMEASERKSSFMVYTKGTRRIQDVVVLVKEESGGFLVLEFQGDFDAKTLADIGKDIR</sequence>
<evidence type="ECO:0000256" key="1">
    <source>
        <dbReference type="SAM" id="SignalP"/>
    </source>
</evidence>
<protein>
    <submittedName>
        <fullName evidence="2">Uncharacterized protein DUF4252</fullName>
    </submittedName>
</protein>
<gene>
    <name evidence="2" type="ORF">CLV48_105144</name>
</gene>
<dbReference type="InterPro" id="IPR025348">
    <property type="entry name" value="DUF4252"/>
</dbReference>
<organism evidence="2 3">
    <name type="scientific">Cecembia rubra</name>
    <dbReference type="NCBI Taxonomy" id="1485585"/>
    <lineage>
        <taxon>Bacteria</taxon>
        <taxon>Pseudomonadati</taxon>
        <taxon>Bacteroidota</taxon>
        <taxon>Cytophagia</taxon>
        <taxon>Cytophagales</taxon>
        <taxon>Cyclobacteriaceae</taxon>
        <taxon>Cecembia</taxon>
    </lineage>
</organism>
<reference evidence="2 3" key="1">
    <citation type="submission" date="2018-03" db="EMBL/GenBank/DDBJ databases">
        <title>Genomic Encyclopedia of Archaeal and Bacterial Type Strains, Phase II (KMG-II): from individual species to whole genera.</title>
        <authorList>
            <person name="Goeker M."/>
        </authorList>
    </citation>
    <scope>NUCLEOTIDE SEQUENCE [LARGE SCALE GENOMIC DNA]</scope>
    <source>
        <strain evidence="2 3">DSM 28057</strain>
    </source>
</reference>
<evidence type="ECO:0000313" key="3">
    <source>
        <dbReference type="Proteomes" id="UP000240708"/>
    </source>
</evidence>
<dbReference type="EMBL" id="PYGF01000005">
    <property type="protein sequence ID" value="PSL04400.1"/>
    <property type="molecule type" value="Genomic_DNA"/>
</dbReference>